<keyword evidence="3" id="KW-1185">Reference proteome</keyword>
<reference evidence="2 3" key="1">
    <citation type="submission" date="2020-04" db="EMBL/GenBank/DDBJ databases">
        <authorList>
            <person name="Wallbank WR R."/>
            <person name="Pardo Diaz C."/>
            <person name="Kozak K."/>
            <person name="Martin S."/>
            <person name="Jiggins C."/>
            <person name="Moest M."/>
            <person name="Warren A I."/>
            <person name="Byers J.R.P. K."/>
            <person name="Montejo-Kovacevich G."/>
            <person name="Yen C E."/>
        </authorList>
    </citation>
    <scope>NUCLEOTIDE SEQUENCE [LARGE SCALE GENOMIC DNA]</scope>
</reference>
<feature type="region of interest" description="Disordered" evidence="1">
    <location>
        <begin position="1"/>
        <end position="30"/>
    </location>
</feature>
<gene>
    <name evidence="2" type="ORF">APLA_LOCUS2478</name>
</gene>
<dbReference type="EMBL" id="CADEBC010000205">
    <property type="protein sequence ID" value="CAB3225371.1"/>
    <property type="molecule type" value="Genomic_DNA"/>
</dbReference>
<feature type="compositionally biased region" description="Basic and acidic residues" evidence="1">
    <location>
        <begin position="1"/>
        <end position="20"/>
    </location>
</feature>
<comment type="caution">
    <text evidence="2">The sequence shown here is derived from an EMBL/GenBank/DDBJ whole genome shotgun (WGS) entry which is preliminary data.</text>
</comment>
<dbReference type="Proteomes" id="UP000494106">
    <property type="component" value="Unassembled WGS sequence"/>
</dbReference>
<accession>A0A8S0YZS7</accession>
<evidence type="ECO:0000256" key="1">
    <source>
        <dbReference type="SAM" id="MobiDB-lite"/>
    </source>
</evidence>
<evidence type="ECO:0000313" key="3">
    <source>
        <dbReference type="Proteomes" id="UP000494106"/>
    </source>
</evidence>
<name>A0A8S0YZS7_ARCPL</name>
<dbReference type="OrthoDB" id="6624851at2759"/>
<proteinExistence type="predicted"/>
<evidence type="ECO:0000313" key="2">
    <source>
        <dbReference type="EMBL" id="CAB3225371.1"/>
    </source>
</evidence>
<dbReference type="AlphaFoldDB" id="A0A8S0YZS7"/>
<organism evidence="2 3">
    <name type="scientific">Arctia plantaginis</name>
    <name type="common">Wood tiger moth</name>
    <name type="synonym">Phalaena plantaginis</name>
    <dbReference type="NCBI Taxonomy" id="874455"/>
    <lineage>
        <taxon>Eukaryota</taxon>
        <taxon>Metazoa</taxon>
        <taxon>Ecdysozoa</taxon>
        <taxon>Arthropoda</taxon>
        <taxon>Hexapoda</taxon>
        <taxon>Insecta</taxon>
        <taxon>Pterygota</taxon>
        <taxon>Neoptera</taxon>
        <taxon>Endopterygota</taxon>
        <taxon>Lepidoptera</taxon>
        <taxon>Glossata</taxon>
        <taxon>Ditrysia</taxon>
        <taxon>Noctuoidea</taxon>
        <taxon>Erebidae</taxon>
        <taxon>Arctiinae</taxon>
        <taxon>Arctia</taxon>
    </lineage>
</organism>
<sequence length="226" mass="25081">MSAVEKTEGNKVKIDTERKTPPAAPKSRKPYEEISAIFNGNEVKIRVPKSTSKPPKLTPSQLKLQQSCTCDDNESVCSESCGMNTGDTGNRLDFQIPDDICEALTNRTALNSEVTYSKNEKHDTLCNVCNVTPKDAPKGVQAQKVLHPDKDVFILKIGKQTDEPNRTGNIEVELVTPRAPAKFKPPTHNCIQIQCEEGDLPCCIPCRSCQGYVAKKRKPKRPWCCH</sequence>
<protein>
    <submittedName>
        <fullName evidence="2">Uncharacterized protein</fullName>
    </submittedName>
</protein>